<feature type="compositionally biased region" description="Low complexity" evidence="2">
    <location>
        <begin position="252"/>
        <end position="276"/>
    </location>
</feature>
<reference evidence="5" key="1">
    <citation type="submission" date="2013-06" db="EMBL/GenBank/DDBJ databases">
        <authorList>
            <person name="Zhao Q."/>
        </authorList>
    </citation>
    <scope>NUCLEOTIDE SEQUENCE</scope>
    <source>
        <strain evidence="5">cv. W1943</strain>
    </source>
</reference>
<feature type="compositionally biased region" description="Basic and acidic residues" evidence="2">
    <location>
        <begin position="1"/>
        <end position="11"/>
    </location>
</feature>
<feature type="region of interest" description="Disordered" evidence="2">
    <location>
        <begin position="198"/>
        <end position="302"/>
    </location>
</feature>
<dbReference type="InterPro" id="IPR013087">
    <property type="entry name" value="Znf_C2H2_type"/>
</dbReference>
<feature type="domain" description="C2H2-type" evidence="3">
    <location>
        <begin position="99"/>
        <end position="126"/>
    </location>
</feature>
<accession>A0A0E0QK09</accession>
<keyword evidence="1" id="KW-0479">Metal-binding</keyword>
<sequence>MSVERDGRDQPNIDSFSQLPFIRQAAREKPPSSSSGGSVVVPPAPIRLFGFDVPPDASTTADVLGENKESAAAVVAAEGSKQTASGLDAIGGGGGSRKFECHYCCRNFPTSQALGGHQNAHKRERQRAKHAQFQTAMAMHHGHGQYYPLPDPYAAAFAAYPGHHHHHRFAATAAAAMPPPPHYPSWAAGSRIHLAADQREPGGAGRDVAGPRPPPPRCVGLATTTTTAAPLPARRQERPAATIPSLLGGGEEPVVLGGAGSTSFSPSTSSSSSSASPHERRAQPARKENLVRDGDLADGGWTTGGAVPRAVIIARVGAVELLDELFFFSFPPELETTAYLSILHANSPMKACSTGLSQYSVFSPISAGDVATHRKPQDASTAPPLVPTAMPPPSSS</sequence>
<evidence type="ECO:0000259" key="3">
    <source>
        <dbReference type="PROSITE" id="PS50157"/>
    </source>
</evidence>
<evidence type="ECO:0000256" key="1">
    <source>
        <dbReference type="PROSITE-ProRule" id="PRU00042"/>
    </source>
</evidence>
<dbReference type="SUPFAM" id="SSF57667">
    <property type="entry name" value="beta-beta-alpha zinc fingers"/>
    <property type="match status" value="1"/>
</dbReference>
<dbReference type="STRING" id="4529.A0A0E0QK09"/>
<name>A0A0E0QK09_ORYRU</name>
<dbReference type="InterPro" id="IPR044291">
    <property type="entry name" value="GIS/GIS2/ZFP8"/>
</dbReference>
<feature type="compositionally biased region" description="Pro residues" evidence="2">
    <location>
        <begin position="384"/>
        <end position="396"/>
    </location>
</feature>
<dbReference type="EnsemblPlants" id="ORUFI08G19470.1">
    <property type="protein sequence ID" value="ORUFI08G19470.1"/>
    <property type="gene ID" value="ORUFI08G19470"/>
</dbReference>
<feature type="compositionally biased region" description="Low complexity" evidence="2">
    <location>
        <begin position="221"/>
        <end position="233"/>
    </location>
</feature>
<dbReference type="Gramene" id="ORUFI08G19470.1">
    <property type="protein sequence ID" value="ORUFI08G19470.1"/>
    <property type="gene ID" value="ORUFI08G19470"/>
</dbReference>
<dbReference type="GO" id="GO:0003700">
    <property type="term" value="F:DNA-binding transcription factor activity"/>
    <property type="evidence" value="ECO:0007669"/>
    <property type="project" value="InterPro"/>
</dbReference>
<keyword evidence="1" id="KW-0863">Zinc-finger</keyword>
<evidence type="ECO:0000313" key="5">
    <source>
        <dbReference type="Proteomes" id="UP000008022"/>
    </source>
</evidence>
<dbReference type="InterPro" id="IPR036236">
    <property type="entry name" value="Znf_C2H2_sf"/>
</dbReference>
<dbReference type="eggNOG" id="ENOG502R1BM">
    <property type="taxonomic scope" value="Eukaryota"/>
</dbReference>
<dbReference type="Proteomes" id="UP000008022">
    <property type="component" value="Unassembled WGS sequence"/>
</dbReference>
<dbReference type="PANTHER" id="PTHR46547:SF20">
    <property type="entry name" value="OS08G0463500 PROTEIN"/>
    <property type="match status" value="1"/>
</dbReference>
<feature type="region of interest" description="Disordered" evidence="2">
    <location>
        <begin position="1"/>
        <end position="40"/>
    </location>
</feature>
<feature type="compositionally biased region" description="Basic and acidic residues" evidence="2">
    <location>
        <begin position="277"/>
        <end position="295"/>
    </location>
</feature>
<dbReference type="GO" id="GO:0008270">
    <property type="term" value="F:zinc ion binding"/>
    <property type="evidence" value="ECO:0007669"/>
    <property type="project" value="UniProtKB-KW"/>
</dbReference>
<dbReference type="HOGENOM" id="CLU_058544_0_0_1"/>
<organism evidence="4 5">
    <name type="scientific">Oryza rufipogon</name>
    <name type="common">Brownbeard rice</name>
    <name type="synonym">Asian wild rice</name>
    <dbReference type="NCBI Taxonomy" id="4529"/>
    <lineage>
        <taxon>Eukaryota</taxon>
        <taxon>Viridiplantae</taxon>
        <taxon>Streptophyta</taxon>
        <taxon>Embryophyta</taxon>
        <taxon>Tracheophyta</taxon>
        <taxon>Spermatophyta</taxon>
        <taxon>Magnoliopsida</taxon>
        <taxon>Liliopsida</taxon>
        <taxon>Poales</taxon>
        <taxon>Poaceae</taxon>
        <taxon>BOP clade</taxon>
        <taxon>Oryzoideae</taxon>
        <taxon>Oryzeae</taxon>
        <taxon>Oryzinae</taxon>
        <taxon>Oryza</taxon>
    </lineage>
</organism>
<dbReference type="PANTHER" id="PTHR46547">
    <property type="entry name" value="ZINC FINGER PROTEIN GIS"/>
    <property type="match status" value="1"/>
</dbReference>
<evidence type="ECO:0000313" key="4">
    <source>
        <dbReference type="EnsemblPlants" id="ORUFI08G19470.1"/>
    </source>
</evidence>
<dbReference type="AlphaFoldDB" id="A0A0E0QK09"/>
<keyword evidence="1" id="KW-0862">Zinc</keyword>
<protein>
    <recommendedName>
        <fullName evidence="3">C2H2-type domain-containing protein</fullName>
    </recommendedName>
</protein>
<feature type="compositionally biased region" description="Low complexity" evidence="2">
    <location>
        <begin position="31"/>
        <end position="40"/>
    </location>
</feature>
<dbReference type="PROSITE" id="PS00028">
    <property type="entry name" value="ZINC_FINGER_C2H2_1"/>
    <property type="match status" value="1"/>
</dbReference>
<dbReference type="GO" id="GO:0009739">
    <property type="term" value="P:response to gibberellin"/>
    <property type="evidence" value="ECO:0007669"/>
    <property type="project" value="InterPro"/>
</dbReference>
<dbReference type="OMA" id="HSAMAMH"/>
<reference evidence="4" key="2">
    <citation type="submission" date="2015-06" db="UniProtKB">
        <authorList>
            <consortium name="EnsemblPlants"/>
        </authorList>
    </citation>
    <scope>IDENTIFICATION</scope>
</reference>
<dbReference type="GO" id="GO:0010090">
    <property type="term" value="P:trichome morphogenesis"/>
    <property type="evidence" value="ECO:0007669"/>
    <property type="project" value="InterPro"/>
</dbReference>
<proteinExistence type="predicted"/>
<evidence type="ECO:0000256" key="2">
    <source>
        <dbReference type="SAM" id="MobiDB-lite"/>
    </source>
</evidence>
<keyword evidence="5" id="KW-1185">Reference proteome</keyword>
<feature type="region of interest" description="Disordered" evidence="2">
    <location>
        <begin position="370"/>
        <end position="396"/>
    </location>
</feature>
<dbReference type="PROSITE" id="PS50157">
    <property type="entry name" value="ZINC_FINGER_C2H2_2"/>
    <property type="match status" value="1"/>
</dbReference>